<dbReference type="Proteomes" id="UP000176101">
    <property type="component" value="Unassembled WGS sequence"/>
</dbReference>
<evidence type="ECO:0000313" key="2">
    <source>
        <dbReference type="EMBL" id="OEV04292.1"/>
    </source>
</evidence>
<comment type="caution">
    <text evidence="2">The sequence shown here is derived from an EMBL/GenBank/DDBJ whole genome shotgun (WGS) entry which is preliminary data.</text>
</comment>
<dbReference type="PANTHER" id="PTHR43433:SF5">
    <property type="entry name" value="AB HYDROLASE-1 DOMAIN-CONTAINING PROTEIN"/>
    <property type="match status" value="1"/>
</dbReference>
<dbReference type="Gene3D" id="3.40.50.1820">
    <property type="entry name" value="alpha/beta hydrolase"/>
    <property type="match status" value="1"/>
</dbReference>
<dbReference type="InterPro" id="IPR050471">
    <property type="entry name" value="AB_hydrolase"/>
</dbReference>
<feature type="domain" description="AB hydrolase-1" evidence="1">
    <location>
        <begin position="55"/>
        <end position="282"/>
    </location>
</feature>
<keyword evidence="2" id="KW-0378">Hydrolase</keyword>
<dbReference type="Pfam" id="PF12697">
    <property type="entry name" value="Abhydrolase_6"/>
    <property type="match status" value="1"/>
</dbReference>
<dbReference type="STRING" id="1075402.AN216_08870"/>
<gene>
    <name evidence="2" type="ORF">AN216_08870</name>
</gene>
<organism evidence="2 3">
    <name type="scientific">Streptomyces oceani</name>
    <dbReference type="NCBI Taxonomy" id="1075402"/>
    <lineage>
        <taxon>Bacteria</taxon>
        <taxon>Bacillati</taxon>
        <taxon>Actinomycetota</taxon>
        <taxon>Actinomycetes</taxon>
        <taxon>Kitasatosporales</taxon>
        <taxon>Streptomycetaceae</taxon>
        <taxon>Streptomyces</taxon>
    </lineage>
</organism>
<dbReference type="SUPFAM" id="SSF53474">
    <property type="entry name" value="alpha/beta-Hydrolases"/>
    <property type="match status" value="1"/>
</dbReference>
<reference evidence="2 3" key="1">
    <citation type="journal article" date="2016" name="Front. Microbiol.">
        <title>Comparative Genomics Analysis of Streptomyces Species Reveals Their Adaptation to the Marine Environment and Their Diversity at the Genomic Level.</title>
        <authorList>
            <person name="Tian X."/>
            <person name="Zhang Z."/>
            <person name="Yang T."/>
            <person name="Chen M."/>
            <person name="Li J."/>
            <person name="Chen F."/>
            <person name="Yang J."/>
            <person name="Li W."/>
            <person name="Zhang B."/>
            <person name="Zhang Z."/>
            <person name="Wu J."/>
            <person name="Zhang C."/>
            <person name="Long L."/>
            <person name="Xiao J."/>
        </authorList>
    </citation>
    <scope>NUCLEOTIDE SEQUENCE [LARGE SCALE GENOMIC DNA]</scope>
    <source>
        <strain evidence="2 3">SCSIO 02100</strain>
    </source>
</reference>
<dbReference type="OrthoDB" id="63519at2"/>
<name>A0A1E7KJW3_9ACTN</name>
<dbReference type="InterPro" id="IPR029058">
    <property type="entry name" value="AB_hydrolase_fold"/>
</dbReference>
<protein>
    <submittedName>
        <fullName evidence="2">Alpha/beta hydrolase</fullName>
    </submittedName>
</protein>
<sequence>MTRIPQEPAVSTRFLYQDALADLADVPAASRWARSGPSGEVSLHLLDYGGDGVPLVVLPGITSPAVTMDFVARELTDLVRPLVLDVRGRGLSDDGHSYDLESYAADTEAVIQELGLERPILFGHSMGARIAAATAVRAKVALRGSVLVDPPMSGPAREPYPTTLAAFLGQLEQAQRGTDADEVARAWPRWPRREQGLRARWLASCGEEALRATHRGFETEDFFDWWPGVPTPVTMLYGSDSPVVTSAGAEEAARTNAAAGLVAVPDSGHMVFWDNPDVALAAAREAIGGVLAADQYIPGTADSPPGGRV</sequence>
<dbReference type="InterPro" id="IPR000073">
    <property type="entry name" value="AB_hydrolase_1"/>
</dbReference>
<accession>A0A1E7KJW3</accession>
<dbReference type="EMBL" id="LJGU01000114">
    <property type="protein sequence ID" value="OEV04292.1"/>
    <property type="molecule type" value="Genomic_DNA"/>
</dbReference>
<proteinExistence type="predicted"/>
<evidence type="ECO:0000313" key="3">
    <source>
        <dbReference type="Proteomes" id="UP000176101"/>
    </source>
</evidence>
<dbReference type="RefSeq" id="WP_070196038.1">
    <property type="nucleotide sequence ID" value="NZ_LJGU01000114.1"/>
</dbReference>
<dbReference type="AlphaFoldDB" id="A0A1E7KJW3"/>
<dbReference type="GO" id="GO:0016787">
    <property type="term" value="F:hydrolase activity"/>
    <property type="evidence" value="ECO:0007669"/>
    <property type="project" value="UniProtKB-KW"/>
</dbReference>
<evidence type="ECO:0000259" key="1">
    <source>
        <dbReference type="Pfam" id="PF12697"/>
    </source>
</evidence>
<keyword evidence="3" id="KW-1185">Reference proteome</keyword>
<dbReference type="PATRIC" id="fig|1075402.3.peg.4593"/>
<dbReference type="PANTHER" id="PTHR43433">
    <property type="entry name" value="HYDROLASE, ALPHA/BETA FOLD FAMILY PROTEIN"/>
    <property type="match status" value="1"/>
</dbReference>